<dbReference type="EMBL" id="JAVUPU010000002">
    <property type="protein sequence ID" value="MDT9598047.1"/>
    <property type="molecule type" value="Genomic_DNA"/>
</dbReference>
<comment type="function">
    <text evidence="9">Essential cell division protein.</text>
</comment>
<evidence type="ECO:0000256" key="6">
    <source>
        <dbReference type="ARBA" id="ARBA00022989"/>
    </source>
</evidence>
<gene>
    <name evidence="9" type="primary">ftsQ</name>
    <name evidence="12" type="ORF">RQX22_03670</name>
</gene>
<proteinExistence type="inferred from homology"/>
<feature type="region of interest" description="Disordered" evidence="10">
    <location>
        <begin position="1"/>
        <end position="31"/>
    </location>
</feature>
<dbReference type="Pfam" id="PF08478">
    <property type="entry name" value="POTRA_1"/>
    <property type="match status" value="1"/>
</dbReference>
<dbReference type="PROSITE" id="PS51779">
    <property type="entry name" value="POTRA"/>
    <property type="match status" value="1"/>
</dbReference>
<evidence type="ECO:0000259" key="11">
    <source>
        <dbReference type="PROSITE" id="PS51779"/>
    </source>
</evidence>
<evidence type="ECO:0000313" key="13">
    <source>
        <dbReference type="Proteomes" id="UP001259572"/>
    </source>
</evidence>
<evidence type="ECO:0000256" key="8">
    <source>
        <dbReference type="ARBA" id="ARBA00023306"/>
    </source>
</evidence>
<keyword evidence="2 9" id="KW-1003">Cell membrane</keyword>
<dbReference type="GO" id="GO:0051301">
    <property type="term" value="P:cell division"/>
    <property type="evidence" value="ECO:0007669"/>
    <property type="project" value="UniProtKB-KW"/>
</dbReference>
<dbReference type="InterPro" id="IPR045335">
    <property type="entry name" value="FtsQ_C_sf"/>
</dbReference>
<dbReference type="HAMAP" id="MF_00911">
    <property type="entry name" value="FtsQ_subfam"/>
    <property type="match status" value="1"/>
</dbReference>
<evidence type="ECO:0000256" key="1">
    <source>
        <dbReference type="ARBA" id="ARBA00004370"/>
    </source>
</evidence>
<feature type="compositionally biased region" description="Basic residues" evidence="10">
    <location>
        <begin position="13"/>
        <end position="25"/>
    </location>
</feature>
<dbReference type="InterPro" id="IPR034746">
    <property type="entry name" value="POTRA"/>
</dbReference>
<dbReference type="Proteomes" id="UP001259572">
    <property type="component" value="Unassembled WGS sequence"/>
</dbReference>
<dbReference type="InterPro" id="IPR005548">
    <property type="entry name" value="Cell_div_FtsQ/DivIB_C"/>
</dbReference>
<evidence type="ECO:0000313" key="12">
    <source>
        <dbReference type="EMBL" id="MDT9598047.1"/>
    </source>
</evidence>
<dbReference type="InterPro" id="IPR013685">
    <property type="entry name" value="POTRA_FtsQ_type"/>
</dbReference>
<reference evidence="12 13" key="1">
    <citation type="submission" date="2023-05" db="EMBL/GenBank/DDBJ databases">
        <authorList>
            <person name="Guo Y."/>
        </authorList>
    </citation>
    <scope>NUCLEOTIDE SEQUENCE [LARGE SCALE GENOMIC DNA]</scope>
    <source>
        <strain evidence="12 13">GR2756</strain>
    </source>
</reference>
<evidence type="ECO:0000256" key="5">
    <source>
        <dbReference type="ARBA" id="ARBA00022692"/>
    </source>
</evidence>
<comment type="similarity">
    <text evidence="9">Belongs to the FtsQ/DivIB family. FtsQ subfamily.</text>
</comment>
<comment type="subcellular location">
    <subcellularLocation>
        <location evidence="9">Cell inner membrane</location>
        <topology evidence="9">Single-pass type II membrane protein</topology>
    </subcellularLocation>
    <subcellularLocation>
        <location evidence="1">Membrane</location>
    </subcellularLocation>
    <text evidence="9">Localizes to the division septum.</text>
</comment>
<dbReference type="PANTHER" id="PTHR35851:SF1">
    <property type="entry name" value="CELL DIVISION PROTEIN FTSQ"/>
    <property type="match status" value="1"/>
</dbReference>
<dbReference type="PANTHER" id="PTHR35851">
    <property type="entry name" value="CELL DIVISION PROTEIN FTSQ"/>
    <property type="match status" value="1"/>
</dbReference>
<keyword evidence="13" id="KW-1185">Reference proteome</keyword>
<dbReference type="Gene3D" id="3.10.20.310">
    <property type="entry name" value="membrane protein fhac"/>
    <property type="match status" value="1"/>
</dbReference>
<feature type="domain" description="POTRA" evidence="11">
    <location>
        <begin position="79"/>
        <end position="147"/>
    </location>
</feature>
<evidence type="ECO:0000256" key="3">
    <source>
        <dbReference type="ARBA" id="ARBA00022519"/>
    </source>
</evidence>
<keyword evidence="7 9" id="KW-0472">Membrane</keyword>
<dbReference type="InterPro" id="IPR026579">
    <property type="entry name" value="FtsQ"/>
</dbReference>
<keyword evidence="5 9" id="KW-0812">Transmembrane</keyword>
<evidence type="ECO:0000256" key="4">
    <source>
        <dbReference type="ARBA" id="ARBA00022618"/>
    </source>
</evidence>
<feature type="compositionally biased region" description="Pro residues" evidence="10">
    <location>
        <begin position="286"/>
        <end position="295"/>
    </location>
</feature>
<feature type="region of interest" description="Disordered" evidence="10">
    <location>
        <begin position="282"/>
        <end position="302"/>
    </location>
</feature>
<keyword evidence="8 9" id="KW-0131">Cell cycle</keyword>
<keyword evidence="4 9" id="KW-0132">Cell division</keyword>
<evidence type="ECO:0000256" key="10">
    <source>
        <dbReference type="SAM" id="MobiDB-lite"/>
    </source>
</evidence>
<dbReference type="Gene3D" id="3.40.50.11690">
    <property type="entry name" value="Cell division protein FtsQ/DivIB"/>
    <property type="match status" value="1"/>
</dbReference>
<protein>
    <recommendedName>
        <fullName evidence="9">Cell division protein FtsQ</fullName>
    </recommendedName>
</protein>
<name>A0ABU3Q407_9SPHN</name>
<keyword evidence="3 9" id="KW-0997">Cell inner membrane</keyword>
<evidence type="ECO:0000256" key="7">
    <source>
        <dbReference type="ARBA" id="ARBA00023136"/>
    </source>
</evidence>
<evidence type="ECO:0000256" key="2">
    <source>
        <dbReference type="ARBA" id="ARBA00022475"/>
    </source>
</evidence>
<feature type="transmembrane region" description="Helical" evidence="9">
    <location>
        <begin position="40"/>
        <end position="60"/>
    </location>
</feature>
<comment type="caution">
    <text evidence="12">The sequence shown here is derived from an EMBL/GenBank/DDBJ whole genome shotgun (WGS) entry which is preliminary data.</text>
</comment>
<keyword evidence="6 9" id="KW-1133">Transmembrane helix</keyword>
<sequence length="314" mass="34632">MTARIARGSSQRARPKQAARGRPGRKQASPDPLSDFVRRMSWWIFILMIVAVAIASIVAFRIPQMIGTAVGEEIGEAGFAVKRVEIKGLERMQRLPVYAVALDQDSMAMPLVDLEATRARLLRFGWVREARVSRRLPDTLVVDIIERKPAAIWQHNQHLNLIDSEGVVLEAVRLEAMPDLPLVIGPAANRHAAELARLVQMAPQLKPMMAGASWIGGRRWDIRFQSGEVLALPEGVAAQRALVHFARMDQATQLLGRGFVRFDMRIPGKFIVRVSKEPGSALPLMPSEPPAPPPAAQVAEPVGRDVVPDLKTTI</sequence>
<dbReference type="Pfam" id="PF03799">
    <property type="entry name" value="FtsQ_DivIB_C"/>
    <property type="match status" value="1"/>
</dbReference>
<accession>A0ABU3Q407</accession>
<evidence type="ECO:0000256" key="9">
    <source>
        <dbReference type="HAMAP-Rule" id="MF_00911"/>
    </source>
</evidence>
<organism evidence="12 13">
    <name type="scientific">Sphingosinicella rhizophila</name>
    <dbReference type="NCBI Taxonomy" id="3050082"/>
    <lineage>
        <taxon>Bacteria</taxon>
        <taxon>Pseudomonadati</taxon>
        <taxon>Pseudomonadota</taxon>
        <taxon>Alphaproteobacteria</taxon>
        <taxon>Sphingomonadales</taxon>
        <taxon>Sphingosinicellaceae</taxon>
        <taxon>Sphingosinicella</taxon>
    </lineage>
</organism>
<dbReference type="RefSeq" id="WP_315723760.1">
    <property type="nucleotide sequence ID" value="NZ_JAVUPU010000002.1"/>
</dbReference>